<evidence type="ECO:0000313" key="1">
    <source>
        <dbReference type="EMBL" id="KAF8437696.1"/>
    </source>
</evidence>
<comment type="caution">
    <text evidence="1">The sequence shown here is derived from an EMBL/GenBank/DDBJ whole genome shotgun (WGS) entry which is preliminary data.</text>
</comment>
<reference evidence="1" key="1">
    <citation type="submission" date="2019-10" db="EMBL/GenBank/DDBJ databases">
        <authorList>
            <consortium name="DOE Joint Genome Institute"/>
            <person name="Kuo A."/>
            <person name="Miyauchi S."/>
            <person name="Kiss E."/>
            <person name="Drula E."/>
            <person name="Kohler A."/>
            <person name="Sanchez-Garcia M."/>
            <person name="Andreopoulos B."/>
            <person name="Barry K.W."/>
            <person name="Bonito G."/>
            <person name="Buee M."/>
            <person name="Carver A."/>
            <person name="Chen C."/>
            <person name="Cichocki N."/>
            <person name="Clum A."/>
            <person name="Culley D."/>
            <person name="Crous P.W."/>
            <person name="Fauchery L."/>
            <person name="Girlanda M."/>
            <person name="Hayes R."/>
            <person name="Keri Z."/>
            <person name="LaButti K."/>
            <person name="Lipzen A."/>
            <person name="Lombard V."/>
            <person name="Magnuson J."/>
            <person name="Maillard F."/>
            <person name="Morin E."/>
            <person name="Murat C."/>
            <person name="Nolan M."/>
            <person name="Ohm R."/>
            <person name="Pangilinan J."/>
            <person name="Pereira M."/>
            <person name="Perotto S."/>
            <person name="Peter M."/>
            <person name="Riley R."/>
            <person name="Sitrit Y."/>
            <person name="Stielow B."/>
            <person name="Szollosi G."/>
            <person name="Zifcakova L."/>
            <person name="Stursova M."/>
            <person name="Spatafora J.W."/>
            <person name="Tedersoo L."/>
            <person name="Vaario L.-M."/>
            <person name="Yamada A."/>
            <person name="Yan M."/>
            <person name="Wang P."/>
            <person name="Xu J."/>
            <person name="Bruns T."/>
            <person name="Baldrian P."/>
            <person name="Vilgalys R."/>
            <person name="Henrissat B."/>
            <person name="Grigoriev I.V."/>
            <person name="Hibbett D."/>
            <person name="Nagy L.G."/>
            <person name="Martin F.M."/>
        </authorList>
    </citation>
    <scope>NUCLEOTIDE SEQUENCE</scope>
    <source>
        <strain evidence="1">BED1</strain>
    </source>
</reference>
<dbReference type="Proteomes" id="UP001194468">
    <property type="component" value="Unassembled WGS sequence"/>
</dbReference>
<proteinExistence type="predicted"/>
<dbReference type="Gene3D" id="2.60.120.650">
    <property type="entry name" value="Cupin"/>
    <property type="match status" value="1"/>
</dbReference>
<dbReference type="EMBL" id="WHUW01000018">
    <property type="protein sequence ID" value="KAF8437696.1"/>
    <property type="molecule type" value="Genomic_DNA"/>
</dbReference>
<protein>
    <submittedName>
        <fullName evidence="1">Uncharacterized protein</fullName>
    </submittedName>
</protein>
<sequence>MDLILEESLKNQHKVFLLRIPDVDDIGATLYVLNGGTMPPTPSVGDFAYNFALGTFEVYHPNVWRRFTMADVECLLRHPNSISSIVAFTASGIPFWKQTSRGQVTQRCTFSSVDALLSHFRRTFDGNKLNAMTVPPTVGLVITERQTKIHKRNIEEGIEEEGEEDYERPCLTAGPSNMVIDRKEDASRFIRSSVGFPEGTERVPWDAGFETHVPFVGKCCSKDREGMIVNELAKRPSVERSGSGPCGSDPESFRVQDLVVELELDRALRSPGDGEAEATERAWKKAVDEIAFHMARSTSVVVRGCTPQLRLRFSKASMQLQFGNLAQRCEWLEGTLLAASEEQDDEESVVPPHMITSLQQFIDLVEDTGICGNYLDGKDLNPCPPLWATPLFDSTNAWNHTMHLRFTPLGKKKDCVEIDEGGPKVIRSPTWSSQGWRLITHPGYVTLPHHDCCGMCTYVVGNAGAKVWATMRPKRGKCPSSLQGLVEAFTIATTLSEQGTFPDADIATVCLEEGDMLLIYRYTDMGTTRFQPPGVLHCVYTPVPSIVSGGYFYHYETMHLTRATLSMIPVDKPGSLTNDDRPGYFRTLCRMLIALRYRSEPRTIGKRSLISIVLIILDQAHRREQQPNPKDTSGLADEERGELIFASKCAKGLLKFMKLTVALAMDFVDSVGPYYACGDEKVEIPALEEDVPDAIFPEMTHY</sequence>
<dbReference type="SUPFAM" id="SSF51197">
    <property type="entry name" value="Clavaminate synthase-like"/>
    <property type="match status" value="1"/>
</dbReference>
<gene>
    <name evidence="1" type="ORF">L210DRAFT_3647368</name>
</gene>
<evidence type="ECO:0000313" key="2">
    <source>
        <dbReference type="Proteomes" id="UP001194468"/>
    </source>
</evidence>
<name>A0AAD4GDD2_BOLED</name>
<reference evidence="1" key="2">
    <citation type="journal article" date="2020" name="Nat. Commun.">
        <title>Large-scale genome sequencing of mycorrhizal fungi provides insights into the early evolution of symbiotic traits.</title>
        <authorList>
            <person name="Miyauchi S."/>
            <person name="Kiss E."/>
            <person name="Kuo A."/>
            <person name="Drula E."/>
            <person name="Kohler A."/>
            <person name="Sanchez-Garcia M."/>
            <person name="Morin E."/>
            <person name="Andreopoulos B."/>
            <person name="Barry K.W."/>
            <person name="Bonito G."/>
            <person name="Buee M."/>
            <person name="Carver A."/>
            <person name="Chen C."/>
            <person name="Cichocki N."/>
            <person name="Clum A."/>
            <person name="Culley D."/>
            <person name="Crous P.W."/>
            <person name="Fauchery L."/>
            <person name="Girlanda M."/>
            <person name="Hayes R.D."/>
            <person name="Keri Z."/>
            <person name="LaButti K."/>
            <person name="Lipzen A."/>
            <person name="Lombard V."/>
            <person name="Magnuson J."/>
            <person name="Maillard F."/>
            <person name="Murat C."/>
            <person name="Nolan M."/>
            <person name="Ohm R.A."/>
            <person name="Pangilinan J."/>
            <person name="Pereira M.F."/>
            <person name="Perotto S."/>
            <person name="Peter M."/>
            <person name="Pfister S."/>
            <person name="Riley R."/>
            <person name="Sitrit Y."/>
            <person name="Stielow J.B."/>
            <person name="Szollosi G."/>
            <person name="Zifcakova L."/>
            <person name="Stursova M."/>
            <person name="Spatafora J.W."/>
            <person name="Tedersoo L."/>
            <person name="Vaario L.M."/>
            <person name="Yamada A."/>
            <person name="Yan M."/>
            <person name="Wang P."/>
            <person name="Xu J."/>
            <person name="Bruns T."/>
            <person name="Baldrian P."/>
            <person name="Vilgalys R."/>
            <person name="Dunand C."/>
            <person name="Henrissat B."/>
            <person name="Grigoriev I.V."/>
            <person name="Hibbett D."/>
            <person name="Nagy L.G."/>
            <person name="Martin F.M."/>
        </authorList>
    </citation>
    <scope>NUCLEOTIDE SEQUENCE</scope>
    <source>
        <strain evidence="1">BED1</strain>
    </source>
</reference>
<accession>A0AAD4GDD2</accession>
<keyword evidence="2" id="KW-1185">Reference proteome</keyword>
<organism evidence="1 2">
    <name type="scientific">Boletus edulis BED1</name>
    <dbReference type="NCBI Taxonomy" id="1328754"/>
    <lineage>
        <taxon>Eukaryota</taxon>
        <taxon>Fungi</taxon>
        <taxon>Dikarya</taxon>
        <taxon>Basidiomycota</taxon>
        <taxon>Agaricomycotina</taxon>
        <taxon>Agaricomycetes</taxon>
        <taxon>Agaricomycetidae</taxon>
        <taxon>Boletales</taxon>
        <taxon>Boletineae</taxon>
        <taxon>Boletaceae</taxon>
        <taxon>Boletoideae</taxon>
        <taxon>Boletus</taxon>
    </lineage>
</organism>
<dbReference type="AlphaFoldDB" id="A0AAD4GDD2"/>